<evidence type="ECO:0000256" key="1">
    <source>
        <dbReference type="SAM" id="MobiDB-lite"/>
    </source>
</evidence>
<dbReference type="EMBL" id="LBJM01000066">
    <property type="protein sequence ID" value="RXH37038.1"/>
    <property type="molecule type" value="Genomic_DNA"/>
</dbReference>
<proteinExistence type="predicted"/>
<comment type="caution">
    <text evidence="2">The sequence shown here is derived from an EMBL/GenBank/DDBJ whole genome shotgun (WGS) entry which is preliminary data.</text>
</comment>
<evidence type="ECO:0000313" key="2">
    <source>
        <dbReference type="EMBL" id="RXH37038.1"/>
    </source>
</evidence>
<protein>
    <submittedName>
        <fullName evidence="2">Uncharacterized protein</fullName>
    </submittedName>
</protein>
<gene>
    <name evidence="2" type="ORF">XH94_24405</name>
</gene>
<dbReference type="AlphaFoldDB" id="A0A4Q0SFS8"/>
<feature type="region of interest" description="Disordered" evidence="1">
    <location>
        <begin position="49"/>
        <end position="79"/>
    </location>
</feature>
<dbReference type="Proteomes" id="UP000290565">
    <property type="component" value="Unassembled WGS sequence"/>
</dbReference>
<organism evidence="2 3">
    <name type="scientific">Bradyrhizobium zhanjiangense</name>
    <dbReference type="NCBI Taxonomy" id="1325107"/>
    <lineage>
        <taxon>Bacteria</taxon>
        <taxon>Pseudomonadati</taxon>
        <taxon>Pseudomonadota</taxon>
        <taxon>Alphaproteobacteria</taxon>
        <taxon>Hyphomicrobiales</taxon>
        <taxon>Nitrobacteraceae</taxon>
        <taxon>Bradyrhizobium</taxon>
    </lineage>
</organism>
<evidence type="ECO:0000313" key="3">
    <source>
        <dbReference type="Proteomes" id="UP000290565"/>
    </source>
</evidence>
<name>A0A4Q0SFS8_9BRAD</name>
<sequence length="79" mass="8622">MQKGGQSFVFCSSRAGNIELDLTRHFDDALWMASVLEESVFQSFSAVDKKPAKRAPLLTGNPVTGPISADKHNRRSAVT</sequence>
<reference evidence="2 3" key="1">
    <citation type="submission" date="2015-04" db="EMBL/GenBank/DDBJ databases">
        <title>Comparative genomics of rhizobia nodulating Arachis hypogaea in China.</title>
        <authorList>
            <person name="Li Y."/>
        </authorList>
    </citation>
    <scope>NUCLEOTIDE SEQUENCE [LARGE SCALE GENOMIC DNA]</scope>
    <source>
        <strain evidence="2 3">CCBAU 51787</strain>
    </source>
</reference>
<accession>A0A4Q0SFS8</accession>